<evidence type="ECO:0000313" key="3">
    <source>
        <dbReference type="Proteomes" id="UP000053244"/>
    </source>
</evidence>
<dbReference type="InterPro" id="IPR005835">
    <property type="entry name" value="NTP_transferase_dom"/>
</dbReference>
<dbReference type="Pfam" id="PF00483">
    <property type="entry name" value="NTP_transferase"/>
    <property type="match status" value="1"/>
</dbReference>
<evidence type="ECO:0000313" key="2">
    <source>
        <dbReference type="EMBL" id="KUL27797.1"/>
    </source>
</evidence>
<comment type="caution">
    <text evidence="2">The sequence shown here is derived from an EMBL/GenBank/DDBJ whole genome shotgun (WGS) entry which is preliminary data.</text>
</comment>
<dbReference type="InterPro" id="IPR029044">
    <property type="entry name" value="Nucleotide-diphossugar_trans"/>
</dbReference>
<evidence type="ECO:0000259" key="1">
    <source>
        <dbReference type="Pfam" id="PF00483"/>
    </source>
</evidence>
<feature type="domain" description="Nucleotidyl transferase" evidence="1">
    <location>
        <begin position="3"/>
        <end position="225"/>
    </location>
</feature>
<dbReference type="PANTHER" id="PTHR22572">
    <property type="entry name" value="SUGAR-1-PHOSPHATE GUANYL TRANSFERASE"/>
    <property type="match status" value="1"/>
</dbReference>
<dbReference type="EMBL" id="LLZH01000294">
    <property type="protein sequence ID" value="KUL27797.1"/>
    <property type="molecule type" value="Genomic_DNA"/>
</dbReference>
<dbReference type="OrthoDB" id="9803871at2"/>
<gene>
    <name evidence="2" type="ORF">ADL15_33705</name>
</gene>
<protein>
    <submittedName>
        <fullName evidence="2">Nucleoside-diphosphate-sugar pyrophosphorylase</fullName>
    </submittedName>
</protein>
<keyword evidence="3" id="KW-1185">Reference proteome</keyword>
<organism evidence="2 3">
    <name type="scientific">Actinoplanes awajinensis subsp. mycoplanecinus</name>
    <dbReference type="NCBI Taxonomy" id="135947"/>
    <lineage>
        <taxon>Bacteria</taxon>
        <taxon>Bacillati</taxon>
        <taxon>Actinomycetota</taxon>
        <taxon>Actinomycetes</taxon>
        <taxon>Micromonosporales</taxon>
        <taxon>Micromonosporaceae</taxon>
        <taxon>Actinoplanes</taxon>
    </lineage>
</organism>
<dbReference type="InterPro" id="IPR050486">
    <property type="entry name" value="Mannose-1P_guanyltransferase"/>
</dbReference>
<dbReference type="RefSeq" id="WP_067699601.1">
    <property type="nucleotide sequence ID" value="NZ_LLZH01000294.1"/>
</dbReference>
<dbReference type="Proteomes" id="UP000053244">
    <property type="component" value="Unassembled WGS sequence"/>
</dbReference>
<dbReference type="Gene3D" id="3.90.550.10">
    <property type="entry name" value="Spore Coat Polysaccharide Biosynthesis Protein SpsA, Chain A"/>
    <property type="match status" value="1"/>
</dbReference>
<dbReference type="AlphaFoldDB" id="A0A101JJ86"/>
<dbReference type="SUPFAM" id="SSF53448">
    <property type="entry name" value="Nucleotide-diphospho-sugar transferases"/>
    <property type="match status" value="1"/>
</dbReference>
<proteinExistence type="predicted"/>
<reference evidence="2 3" key="1">
    <citation type="submission" date="2015-10" db="EMBL/GenBank/DDBJ databases">
        <authorList>
            <person name="Gilbert D.G."/>
        </authorList>
    </citation>
    <scope>NUCLEOTIDE SEQUENCE [LARGE SCALE GENOMIC DNA]</scope>
    <source>
        <strain evidence="2 3">NRRL B-16712</strain>
    </source>
</reference>
<accession>A0A101JJ86</accession>
<sequence length="242" mass="27339">MHAVILAGGKGVRLRPYTTTLPKPLMPIGDHHAILEIVLNQLADCGFRSVTLAINHLGPLIRAFVGDGARWGLRVDYVEEDRPLSTVGPLFNIRDRLPEHFLVMNGDVLTDLDYGDLLHQHELSRCGLTVAIAERTHRVEFGVLDVESSRIVGFREKPSLRYQVSMGVYGMSRSTLAPYQPGRSFGFDQLVLDLLARGERPDTYPFTGFWLDIGRPEDYDQVNRSFAELKPVLFRQRQEEPV</sequence>
<name>A0A101JJ86_9ACTN</name>